<evidence type="ECO:0000313" key="2">
    <source>
        <dbReference type="EMBL" id="MDA5193174.1"/>
    </source>
</evidence>
<reference evidence="2" key="1">
    <citation type="submission" date="2022-08" db="EMBL/GenBank/DDBJ databases">
        <authorList>
            <person name="Vandamme P."/>
            <person name="Hettiarachchi A."/>
            <person name="Peeters C."/>
            <person name="Cnockaert M."/>
            <person name="Carlier A."/>
        </authorList>
    </citation>
    <scope>NUCLEOTIDE SEQUENCE</scope>
    <source>
        <strain evidence="2">LMG 31809</strain>
    </source>
</reference>
<evidence type="ECO:0000313" key="3">
    <source>
        <dbReference type="Proteomes" id="UP001141619"/>
    </source>
</evidence>
<dbReference type="InterPro" id="IPR001584">
    <property type="entry name" value="Integrase_cat-core"/>
</dbReference>
<dbReference type="Pfam" id="PF13551">
    <property type="entry name" value="HTH_29"/>
    <property type="match status" value="1"/>
</dbReference>
<dbReference type="RefSeq" id="WP_274942868.1">
    <property type="nucleotide sequence ID" value="NZ_JANWOI010000001.1"/>
</dbReference>
<dbReference type="AlphaFoldDB" id="A0A9X3Z6Q4"/>
<dbReference type="SUPFAM" id="SSF53098">
    <property type="entry name" value="Ribonuclease H-like"/>
    <property type="match status" value="1"/>
</dbReference>
<accession>A0A9X3Z6Q4</accession>
<proteinExistence type="predicted"/>
<sequence>MDAVNRSVKPKLSLLRLAEKLGSVTKACENLGYSRDSYYRFKSLYERGGVDALRDISRRKPVLKNRVPLDVERSVVDLTFTHPTWGQQRITEVLAESGVTVSSSGVRSIWVRSGLETFEKRVIAILARVQQDGFPLSPEQQASVERARALGKLKPGRFVELPGKVSYQDLSHMGEHPVLGPLHLLSFVDAYSHHAFATVASSVANLDASGFLERQVLPWYAAKAIHIESIRTDRRMPFIDAGRSGYKSWLRQNCIEHNYRLTRARAMPDAGLAFVALVGRELFQPLFRKDDQWSFADLELALADWLDSYNRERPQAGPSCYGKTPEKTLLDAMRFVPGRFRL</sequence>
<reference evidence="2" key="2">
    <citation type="journal article" date="2023" name="Syst. Appl. Microbiol.">
        <title>Govania unica gen. nov., sp. nov., a rare biosphere bacterium that represents a novel family in the class Alphaproteobacteria.</title>
        <authorList>
            <person name="Vandamme P."/>
            <person name="Peeters C."/>
            <person name="Hettiarachchi A."/>
            <person name="Cnockaert M."/>
            <person name="Carlier A."/>
        </authorList>
    </citation>
    <scope>NUCLEOTIDE SEQUENCE</scope>
    <source>
        <strain evidence="2">LMG 31809</strain>
    </source>
</reference>
<dbReference type="GO" id="GO:0015074">
    <property type="term" value="P:DNA integration"/>
    <property type="evidence" value="ECO:0007669"/>
    <property type="project" value="InterPro"/>
</dbReference>
<organism evidence="2 3">
    <name type="scientific">Govanella unica</name>
    <dbReference type="NCBI Taxonomy" id="2975056"/>
    <lineage>
        <taxon>Bacteria</taxon>
        <taxon>Pseudomonadati</taxon>
        <taxon>Pseudomonadota</taxon>
        <taxon>Alphaproteobacteria</taxon>
        <taxon>Emcibacterales</taxon>
        <taxon>Govanellaceae</taxon>
        <taxon>Govanella</taxon>
    </lineage>
</organism>
<feature type="domain" description="Integrase catalytic" evidence="1">
    <location>
        <begin position="158"/>
        <end position="333"/>
    </location>
</feature>
<dbReference type="InterPro" id="IPR012337">
    <property type="entry name" value="RNaseH-like_sf"/>
</dbReference>
<evidence type="ECO:0000259" key="1">
    <source>
        <dbReference type="PROSITE" id="PS50994"/>
    </source>
</evidence>
<dbReference type="PROSITE" id="PS50994">
    <property type="entry name" value="INTEGRASE"/>
    <property type="match status" value="1"/>
</dbReference>
<dbReference type="InterPro" id="IPR009057">
    <property type="entry name" value="Homeodomain-like_sf"/>
</dbReference>
<protein>
    <submittedName>
        <fullName evidence="2">Helix-turn-helix domain-containing protein</fullName>
    </submittedName>
</protein>
<comment type="caution">
    <text evidence="2">The sequence shown here is derived from an EMBL/GenBank/DDBJ whole genome shotgun (WGS) entry which is preliminary data.</text>
</comment>
<dbReference type="SUPFAM" id="SSF46689">
    <property type="entry name" value="Homeodomain-like"/>
    <property type="match status" value="1"/>
</dbReference>
<dbReference type="EMBL" id="JANWOI010000001">
    <property type="protein sequence ID" value="MDA5193174.1"/>
    <property type="molecule type" value="Genomic_DNA"/>
</dbReference>
<name>A0A9X3Z6Q4_9PROT</name>
<gene>
    <name evidence="2" type="ORF">NYP16_04285</name>
</gene>
<dbReference type="Proteomes" id="UP001141619">
    <property type="component" value="Unassembled WGS sequence"/>
</dbReference>
<keyword evidence="3" id="KW-1185">Reference proteome</keyword>